<sequence length="266" mass="29285">MTLPTGVTTYFLECLAEDSTVDYNTGASDNLNSCPSPEIFRDDDSEGSHFHTEDFSKYKNSTLLDSSKAVAIDKIPQISNLSAILEPVPEDFQGQCTRRKRPPHFQYSSSALSVSTTLAGKKVCRITTARERTPDLKTGMRCPSPLGPERKPDTQTAKPKKLKCKKQEKTNTLEEAASLFTQVDVPGNTSARSAGLTAEELPTKQADAVVPLCARQEICSIVRTSPCKRPPRLCQIPVSSKAFSLPEGVPEDIITSTKNWIYCKRR</sequence>
<keyword evidence="3" id="KW-1185">Reference proteome</keyword>
<name>A0A7K5FRI9_PROAR</name>
<dbReference type="GO" id="GO:0000776">
    <property type="term" value="C:kinetochore"/>
    <property type="evidence" value="ECO:0007669"/>
    <property type="project" value="InterPro"/>
</dbReference>
<dbReference type="PANTHER" id="PTHR38006">
    <property type="entry name" value="MEIOSIS-SPECIFIC KINETOCHORE PROTEIN"/>
    <property type="match status" value="1"/>
</dbReference>
<feature type="region of interest" description="Disordered" evidence="1">
    <location>
        <begin position="135"/>
        <end position="168"/>
    </location>
</feature>
<dbReference type="GO" id="GO:0051754">
    <property type="term" value="P:meiotic sister chromatid cohesion, centromeric"/>
    <property type="evidence" value="ECO:0007669"/>
    <property type="project" value="InterPro"/>
</dbReference>
<proteinExistence type="predicted"/>
<comment type="caution">
    <text evidence="2">The sequence shown here is derived from an EMBL/GenBank/DDBJ whole genome shotgun (WGS) entry which is preliminary data.</text>
</comment>
<feature type="non-terminal residue" evidence="2">
    <location>
        <position position="1"/>
    </location>
</feature>
<dbReference type="Proteomes" id="UP000562415">
    <property type="component" value="Unassembled WGS sequence"/>
</dbReference>
<dbReference type="EMBL" id="VYZH01003854">
    <property type="protein sequence ID" value="NWS47491.1"/>
    <property type="molecule type" value="Genomic_DNA"/>
</dbReference>
<dbReference type="GO" id="GO:0007060">
    <property type="term" value="P:male meiosis chromosome segregation"/>
    <property type="evidence" value="ECO:0007669"/>
    <property type="project" value="TreeGrafter"/>
</dbReference>
<evidence type="ECO:0000313" key="2">
    <source>
        <dbReference type="EMBL" id="NWS47491.1"/>
    </source>
</evidence>
<dbReference type="OrthoDB" id="8443315at2759"/>
<dbReference type="PANTHER" id="PTHR38006:SF1">
    <property type="entry name" value="MEIOSIS-SPECIFIC KINETOCHORE PROTEIN"/>
    <property type="match status" value="1"/>
</dbReference>
<dbReference type="GO" id="GO:0045143">
    <property type="term" value="P:homologous chromosome segregation"/>
    <property type="evidence" value="ECO:0007669"/>
    <property type="project" value="TreeGrafter"/>
</dbReference>
<accession>A0A7K5FRI9</accession>
<feature type="non-terminal residue" evidence="2">
    <location>
        <position position="266"/>
    </location>
</feature>
<protein>
    <submittedName>
        <fullName evidence="2">MEIKN protein</fullName>
    </submittedName>
</protein>
<evidence type="ECO:0000256" key="1">
    <source>
        <dbReference type="SAM" id="MobiDB-lite"/>
    </source>
</evidence>
<organism evidence="2 3">
    <name type="scientific">Probosciger aterrimus</name>
    <name type="common">Palm cockatoo</name>
    <dbReference type="NCBI Taxonomy" id="141839"/>
    <lineage>
        <taxon>Eukaryota</taxon>
        <taxon>Metazoa</taxon>
        <taxon>Chordata</taxon>
        <taxon>Craniata</taxon>
        <taxon>Vertebrata</taxon>
        <taxon>Euteleostomi</taxon>
        <taxon>Archelosauria</taxon>
        <taxon>Archosauria</taxon>
        <taxon>Dinosauria</taxon>
        <taxon>Saurischia</taxon>
        <taxon>Theropoda</taxon>
        <taxon>Coelurosauria</taxon>
        <taxon>Aves</taxon>
        <taxon>Neognathae</taxon>
        <taxon>Neoaves</taxon>
        <taxon>Telluraves</taxon>
        <taxon>Australaves</taxon>
        <taxon>Psittaciformes</taxon>
        <taxon>Cacatuidae</taxon>
        <taxon>Probosciger</taxon>
    </lineage>
</organism>
<dbReference type="GO" id="GO:0016321">
    <property type="term" value="P:female meiosis chromosome segregation"/>
    <property type="evidence" value="ECO:0007669"/>
    <property type="project" value="TreeGrafter"/>
</dbReference>
<reference evidence="2 3" key="1">
    <citation type="submission" date="2019-09" db="EMBL/GenBank/DDBJ databases">
        <title>Bird 10,000 Genomes (B10K) Project - Family phase.</title>
        <authorList>
            <person name="Zhang G."/>
        </authorList>
    </citation>
    <scope>NUCLEOTIDE SEQUENCE [LARGE SCALE GENOMIC DNA]</scope>
    <source>
        <strain evidence="2">B10K-DU-017-47</strain>
    </source>
</reference>
<dbReference type="InterPro" id="IPR034545">
    <property type="entry name" value="Meikin"/>
</dbReference>
<gene>
    <name evidence="2" type="primary">Meikin</name>
    <name evidence="2" type="ORF">PROATE_R02624</name>
</gene>
<dbReference type="GO" id="GO:0010789">
    <property type="term" value="P:meiotic sister chromatid cohesion involved in meiosis I"/>
    <property type="evidence" value="ECO:0007669"/>
    <property type="project" value="TreeGrafter"/>
</dbReference>
<dbReference type="AlphaFoldDB" id="A0A7K5FRI9"/>
<evidence type="ECO:0000313" key="3">
    <source>
        <dbReference type="Proteomes" id="UP000562415"/>
    </source>
</evidence>